<proteinExistence type="inferred from homology"/>
<dbReference type="InterPro" id="IPR014729">
    <property type="entry name" value="Rossmann-like_a/b/a_fold"/>
</dbReference>
<dbReference type="RefSeq" id="WP_189027277.1">
    <property type="nucleotide sequence ID" value="NZ_BMNE01000002.1"/>
</dbReference>
<dbReference type="Proteomes" id="UP000658127">
    <property type="component" value="Unassembled WGS sequence"/>
</dbReference>
<accession>A0ABQ2KCE2</accession>
<dbReference type="PANTHER" id="PTHR46268:SF6">
    <property type="entry name" value="UNIVERSAL STRESS PROTEIN UP12"/>
    <property type="match status" value="1"/>
</dbReference>
<comment type="similarity">
    <text evidence="1">Belongs to the universal stress protein A family.</text>
</comment>
<keyword evidence="4" id="KW-1185">Reference proteome</keyword>
<evidence type="ECO:0000259" key="2">
    <source>
        <dbReference type="Pfam" id="PF00582"/>
    </source>
</evidence>
<dbReference type="PANTHER" id="PTHR46268">
    <property type="entry name" value="STRESS RESPONSE PROTEIN NHAX"/>
    <property type="match status" value="1"/>
</dbReference>
<dbReference type="InterPro" id="IPR006015">
    <property type="entry name" value="Universal_stress_UspA"/>
</dbReference>
<dbReference type="InterPro" id="IPR006016">
    <property type="entry name" value="UspA"/>
</dbReference>
<protein>
    <submittedName>
        <fullName evidence="3">Universal stress protein</fullName>
    </submittedName>
</protein>
<dbReference type="Gene3D" id="3.40.50.620">
    <property type="entry name" value="HUPs"/>
    <property type="match status" value="2"/>
</dbReference>
<dbReference type="PRINTS" id="PR01438">
    <property type="entry name" value="UNVRSLSTRESS"/>
</dbReference>
<name>A0ABQ2KCE2_9NOCA</name>
<evidence type="ECO:0000313" key="3">
    <source>
        <dbReference type="EMBL" id="GGN78213.1"/>
    </source>
</evidence>
<feature type="domain" description="UspA" evidence="2">
    <location>
        <begin position="159"/>
        <end position="294"/>
    </location>
</feature>
<comment type="caution">
    <text evidence="3">The sequence shown here is derived from an EMBL/GenBank/DDBJ whole genome shotgun (WGS) entry which is preliminary data.</text>
</comment>
<dbReference type="EMBL" id="BMNE01000002">
    <property type="protein sequence ID" value="GGN78213.1"/>
    <property type="molecule type" value="Genomic_DNA"/>
</dbReference>
<gene>
    <name evidence="3" type="ORF">GCM10011610_25540</name>
</gene>
<feature type="domain" description="UspA" evidence="2">
    <location>
        <begin position="16"/>
        <end position="148"/>
    </location>
</feature>
<reference evidence="4" key="1">
    <citation type="journal article" date="2019" name="Int. J. Syst. Evol. Microbiol.">
        <title>The Global Catalogue of Microorganisms (GCM) 10K type strain sequencing project: providing services to taxonomists for standard genome sequencing and annotation.</title>
        <authorList>
            <consortium name="The Broad Institute Genomics Platform"/>
            <consortium name="The Broad Institute Genome Sequencing Center for Infectious Disease"/>
            <person name="Wu L."/>
            <person name="Ma J."/>
        </authorList>
    </citation>
    <scope>NUCLEOTIDE SEQUENCE [LARGE SCALE GENOMIC DNA]</scope>
    <source>
        <strain evidence="4">CGMCC 4.7329</strain>
    </source>
</reference>
<evidence type="ECO:0000256" key="1">
    <source>
        <dbReference type="ARBA" id="ARBA00008791"/>
    </source>
</evidence>
<dbReference type="Pfam" id="PF00582">
    <property type="entry name" value="Usp"/>
    <property type="match status" value="2"/>
</dbReference>
<organism evidence="3 4">
    <name type="scientific">Nocardia rhizosphaerihabitans</name>
    <dbReference type="NCBI Taxonomy" id="1691570"/>
    <lineage>
        <taxon>Bacteria</taxon>
        <taxon>Bacillati</taxon>
        <taxon>Actinomycetota</taxon>
        <taxon>Actinomycetes</taxon>
        <taxon>Mycobacteriales</taxon>
        <taxon>Nocardiaceae</taxon>
        <taxon>Nocardia</taxon>
    </lineage>
</organism>
<dbReference type="SUPFAM" id="SSF52402">
    <property type="entry name" value="Adenine nucleotide alpha hydrolases-like"/>
    <property type="match status" value="2"/>
</dbReference>
<evidence type="ECO:0000313" key="4">
    <source>
        <dbReference type="Proteomes" id="UP000658127"/>
    </source>
</evidence>
<sequence length="301" mass="31457">MGSPVAGTPDRESAPVVVGIDGHSDSAVRWAARAAVARRRPLRLLCALEISSVQSVFGRFDLFTPSVPDTVRAQGAERLQHARRLAGMIDPDLAVAVELTEEEAADALVARSGDAHLTVIGAGRGGSRLGSTLLAVTAHATGTVVVVRGDADARAGLPVVVGVDGSDLSRAAAAAAFAEAALRGVPLVAVHTWDDLRFEKAAALPDPVDDAESIAESHRLLTEVLAPGRAEYPAVEVEPQVYRYSPAHHLLEWSAEAQLVVTGSRGRGGFRGLLLGSTSNALVQHAQCPVMVVHRGTEHGR</sequence>